<dbReference type="EMBL" id="JAHWGI010000418">
    <property type="protein sequence ID" value="KAK3915295.1"/>
    <property type="molecule type" value="Genomic_DNA"/>
</dbReference>
<protein>
    <submittedName>
        <fullName evidence="6">Leucine--tRNA ligase</fullName>
    </submittedName>
</protein>
<dbReference type="Proteomes" id="UP001219518">
    <property type="component" value="Unassembled WGS sequence"/>
</dbReference>
<proteinExistence type="predicted"/>
<evidence type="ECO:0000313" key="6">
    <source>
        <dbReference type="EMBL" id="KAK3918222.1"/>
    </source>
</evidence>
<keyword evidence="7" id="KW-1185">Reference proteome</keyword>
<name>A0AAE1HBA3_9NEOP</name>
<accession>A0AAE1HBA3</accession>
<sequence>MVSTRNKTDVWLVGHRTESLSGCKLPTARQVLQRMLYLHSADGKKMDRDVRESCRLTVQECFVLWGKAGVPVQEERNATDVVLRLHKEWTDLKKDKNKVGETYEARRKAFTHKLDGTLDFAHYQAERIMEEQLRREKDEKAKAAIVEDLEFYRLQKKSREGYMARVDVNVVKKIEKQKRVLEKKEATKRKYEAAKKQVDAYFEKVELASDNEAEAELNDNNNNDTDFNTEDNPKRKFKKEIAVPTLCAALDRNALSKRGAARVVLETAKALGEDPSNIKLSPNTLYRRRQVNRTETEINFLANFPSSGPIVLHFDGKLLPNDA</sequence>
<comment type="caution">
    <text evidence="6">The sequence shown here is derived from an EMBL/GenBank/DDBJ whole genome shotgun (WGS) entry which is preliminary data.</text>
</comment>
<feature type="coiled-coil region" evidence="1">
    <location>
        <begin position="174"/>
        <end position="211"/>
    </location>
</feature>
<evidence type="ECO:0000313" key="4">
    <source>
        <dbReference type="EMBL" id="KAK3908313.1"/>
    </source>
</evidence>
<evidence type="ECO:0000313" key="7">
    <source>
        <dbReference type="Proteomes" id="UP001219518"/>
    </source>
</evidence>
<dbReference type="AlphaFoldDB" id="A0AAE1HBA3"/>
<reference evidence="6" key="2">
    <citation type="journal article" date="2023" name="BMC Genomics">
        <title>Pest status, molecular evolution, and epigenetic factors derived from the genome assembly of Frankliniella fusca, a thysanopteran phytovirus vector.</title>
        <authorList>
            <person name="Catto M.A."/>
            <person name="Labadie P.E."/>
            <person name="Jacobson A.L."/>
            <person name="Kennedy G.G."/>
            <person name="Srinivasan R."/>
            <person name="Hunt B.G."/>
        </authorList>
    </citation>
    <scope>NUCLEOTIDE SEQUENCE</scope>
    <source>
        <strain evidence="6">PL_HMW_Pooled</strain>
    </source>
</reference>
<keyword evidence="1" id="KW-0175">Coiled coil</keyword>
<dbReference type="EMBL" id="JAHWGI010000010">
    <property type="protein sequence ID" value="KAK3907418.1"/>
    <property type="molecule type" value="Genomic_DNA"/>
</dbReference>
<reference evidence="6" key="1">
    <citation type="submission" date="2021-07" db="EMBL/GenBank/DDBJ databases">
        <authorList>
            <person name="Catto M.A."/>
            <person name="Jacobson A."/>
            <person name="Kennedy G."/>
            <person name="Labadie P."/>
            <person name="Hunt B.G."/>
            <person name="Srinivasan R."/>
        </authorList>
    </citation>
    <scope>NUCLEOTIDE SEQUENCE</scope>
    <source>
        <strain evidence="6">PL_HMW_Pooled</strain>
        <tissue evidence="6">Head</tissue>
    </source>
</reference>
<gene>
    <name evidence="4" type="ORF">KUF71_003251</name>
    <name evidence="5" type="ORF">KUF71_005744</name>
    <name evidence="6" type="ORF">KUF71_007639</name>
    <name evidence="3" type="ORF">KUF71_018247</name>
</gene>
<dbReference type="EMBL" id="JAHWGI010000908">
    <property type="protein sequence ID" value="KAK3918222.1"/>
    <property type="molecule type" value="Genomic_DNA"/>
</dbReference>
<feature type="non-terminal residue" evidence="6">
    <location>
        <position position="323"/>
    </location>
</feature>
<evidence type="ECO:0000256" key="1">
    <source>
        <dbReference type="SAM" id="Coils"/>
    </source>
</evidence>
<organism evidence="6 7">
    <name type="scientific">Frankliniella fusca</name>
    <dbReference type="NCBI Taxonomy" id="407009"/>
    <lineage>
        <taxon>Eukaryota</taxon>
        <taxon>Metazoa</taxon>
        <taxon>Ecdysozoa</taxon>
        <taxon>Arthropoda</taxon>
        <taxon>Hexapoda</taxon>
        <taxon>Insecta</taxon>
        <taxon>Pterygota</taxon>
        <taxon>Neoptera</taxon>
        <taxon>Paraneoptera</taxon>
        <taxon>Thysanoptera</taxon>
        <taxon>Terebrantia</taxon>
        <taxon>Thripoidea</taxon>
        <taxon>Thripidae</taxon>
        <taxon>Frankliniella</taxon>
    </lineage>
</organism>
<dbReference type="EMBL" id="JAHWGI010000048">
    <property type="protein sequence ID" value="KAK3908313.1"/>
    <property type="molecule type" value="Genomic_DNA"/>
</dbReference>
<evidence type="ECO:0000313" key="3">
    <source>
        <dbReference type="EMBL" id="KAK3907418.1"/>
    </source>
</evidence>
<evidence type="ECO:0000256" key="2">
    <source>
        <dbReference type="SAM" id="MobiDB-lite"/>
    </source>
</evidence>
<evidence type="ECO:0000313" key="5">
    <source>
        <dbReference type="EMBL" id="KAK3915295.1"/>
    </source>
</evidence>
<dbReference type="GO" id="GO:0016874">
    <property type="term" value="F:ligase activity"/>
    <property type="evidence" value="ECO:0007669"/>
    <property type="project" value="UniProtKB-KW"/>
</dbReference>
<feature type="region of interest" description="Disordered" evidence="2">
    <location>
        <begin position="212"/>
        <end position="233"/>
    </location>
</feature>
<keyword evidence="6" id="KW-0436">Ligase</keyword>